<protein>
    <submittedName>
        <fullName evidence="1">Uncharacterized protein</fullName>
    </submittedName>
</protein>
<evidence type="ECO:0000313" key="2">
    <source>
        <dbReference type="Proteomes" id="UP001056120"/>
    </source>
</evidence>
<name>A0ACB8Z8J2_9ASTR</name>
<proteinExistence type="predicted"/>
<dbReference type="EMBL" id="CM042043">
    <property type="protein sequence ID" value="KAI3694312.1"/>
    <property type="molecule type" value="Genomic_DNA"/>
</dbReference>
<evidence type="ECO:0000313" key="1">
    <source>
        <dbReference type="EMBL" id="KAI3694312.1"/>
    </source>
</evidence>
<sequence length="461" mass="52886">MEFITICFSSFLLLCIIFLFTSSVHGRRKSLPLPPGTLGWPYIGETFQLYSQNPNVFFASKVKKYGSIFKTHVLGCRCVMISSPAAAKLVLVTKSHLFKPTFPASKERMLGKQAIFFHQGDYHFKLRRLVLRAFTPESIRSIVPDIDSIAVDSLRSWENRLINTFQEMKTFTFNVALLSIFGHDEVLYREDLKRCYYILEKGYNSMPINLPGTLFHKSMKARKELAQILARILSLRRETKKEHNDLLGSFMEEKEGLSDEQIADNIIGVIFAARDTTASVMTWIIKYLAENPTVLQAVTQEQEGIMKEKEVKGLTWVDTKKMPITSRVIQETLRVASILSFTFREAVEDVEFEGYLIPKGWKVLPLFRNIHHSPENFTDPEKFDPSRFEVAPKPNTFMPFGNGVHSCPGNELAKLEILVVIHHMTTKYRWSMIGPQNEIHYAPFALPQNGLPIRIFPKNQL</sequence>
<reference evidence="2" key="1">
    <citation type="journal article" date="2022" name="Mol. Ecol. Resour.">
        <title>The genomes of chicory, endive, great burdock and yacon provide insights into Asteraceae palaeo-polyploidization history and plant inulin production.</title>
        <authorList>
            <person name="Fan W."/>
            <person name="Wang S."/>
            <person name="Wang H."/>
            <person name="Wang A."/>
            <person name="Jiang F."/>
            <person name="Liu H."/>
            <person name="Zhao H."/>
            <person name="Xu D."/>
            <person name="Zhang Y."/>
        </authorList>
    </citation>
    <scope>NUCLEOTIDE SEQUENCE [LARGE SCALE GENOMIC DNA]</scope>
    <source>
        <strain evidence="2">cv. Yunnan</strain>
    </source>
</reference>
<gene>
    <name evidence="1" type="ORF">L1987_77276</name>
</gene>
<organism evidence="1 2">
    <name type="scientific">Smallanthus sonchifolius</name>
    <dbReference type="NCBI Taxonomy" id="185202"/>
    <lineage>
        <taxon>Eukaryota</taxon>
        <taxon>Viridiplantae</taxon>
        <taxon>Streptophyta</taxon>
        <taxon>Embryophyta</taxon>
        <taxon>Tracheophyta</taxon>
        <taxon>Spermatophyta</taxon>
        <taxon>Magnoliopsida</taxon>
        <taxon>eudicotyledons</taxon>
        <taxon>Gunneridae</taxon>
        <taxon>Pentapetalae</taxon>
        <taxon>asterids</taxon>
        <taxon>campanulids</taxon>
        <taxon>Asterales</taxon>
        <taxon>Asteraceae</taxon>
        <taxon>Asteroideae</taxon>
        <taxon>Heliantheae alliance</taxon>
        <taxon>Millerieae</taxon>
        <taxon>Smallanthus</taxon>
    </lineage>
</organism>
<reference evidence="1 2" key="2">
    <citation type="journal article" date="2022" name="Mol. Ecol. Resour.">
        <title>The genomes of chicory, endive, great burdock and yacon provide insights into Asteraceae paleo-polyploidization history and plant inulin production.</title>
        <authorList>
            <person name="Fan W."/>
            <person name="Wang S."/>
            <person name="Wang H."/>
            <person name="Wang A."/>
            <person name="Jiang F."/>
            <person name="Liu H."/>
            <person name="Zhao H."/>
            <person name="Xu D."/>
            <person name="Zhang Y."/>
        </authorList>
    </citation>
    <scope>NUCLEOTIDE SEQUENCE [LARGE SCALE GENOMIC DNA]</scope>
    <source>
        <strain evidence="2">cv. Yunnan</strain>
        <tissue evidence="1">Leaves</tissue>
    </source>
</reference>
<comment type="caution">
    <text evidence="1">The sequence shown here is derived from an EMBL/GenBank/DDBJ whole genome shotgun (WGS) entry which is preliminary data.</text>
</comment>
<keyword evidence="2" id="KW-1185">Reference proteome</keyword>
<dbReference type="Proteomes" id="UP001056120">
    <property type="component" value="Linkage Group LG26"/>
</dbReference>
<accession>A0ACB8Z8J2</accession>